<evidence type="ECO:0000313" key="2">
    <source>
        <dbReference type="EMBL" id="OMJ12242.1"/>
    </source>
</evidence>
<evidence type="ECO:0000256" key="1">
    <source>
        <dbReference type="SAM" id="MobiDB-lite"/>
    </source>
</evidence>
<dbReference type="AlphaFoldDB" id="A0A1R1XC75"/>
<dbReference type="OrthoDB" id="10583603at2759"/>
<organism evidence="2 3">
    <name type="scientific">Smittium culicis</name>
    <dbReference type="NCBI Taxonomy" id="133412"/>
    <lineage>
        <taxon>Eukaryota</taxon>
        <taxon>Fungi</taxon>
        <taxon>Fungi incertae sedis</taxon>
        <taxon>Zoopagomycota</taxon>
        <taxon>Kickxellomycotina</taxon>
        <taxon>Harpellomycetes</taxon>
        <taxon>Harpellales</taxon>
        <taxon>Legeriomycetaceae</taxon>
        <taxon>Smittium</taxon>
    </lineage>
</organism>
<gene>
    <name evidence="2" type="ORF">AYI70_g9241</name>
</gene>
<feature type="region of interest" description="Disordered" evidence="1">
    <location>
        <begin position="469"/>
        <end position="506"/>
    </location>
</feature>
<protein>
    <submittedName>
        <fullName evidence="2">Uncharacterized protein</fullName>
    </submittedName>
</protein>
<sequence>MSSETVISEVVIASILNTTNELTSKVDNLTVGKTADPPSEDDQNISVSSPATVLNVYPELESLIPSMSEDFYRTMLTNEEKKEEIYAFPKSSNVCYNPTPIKEAAHGSVKKADAAFYAIQVALAHGTRPIDYFIHRILQLDANLTMDDPVFDVLNTIRYIIGNVASIATKSRLENLHSGMSFTLAAIKPTKRARVRRLFRERQQIEGCPRPVSSSTATAPIAKAAATRLAPNASLTQAWHASTKRLERFDDESAASPKIYPDGAATTNIASSAIQVEAQPRGPLDTGGGGGIPTNKESHRGGGESETRILQHFILHSKEDGRATTCIGSKEAEPSSRGKELQDRIPAINLQDNQEKGFYDVPGFEGRIPEYSNQEVVQKILALFLEWTKLPVPCSTVRSFAKSSYIHKNPASSSELGTDSENQGISILGRLDNSRRIERSMHETHRANTFEAYRAGILDKHGQFRADPLSENHTPCYDHRQQGDVFESSNIKDRLPTTRSRNNDKR</sequence>
<proteinExistence type="predicted"/>
<reference evidence="2 3" key="1">
    <citation type="submission" date="2017-01" db="EMBL/GenBank/DDBJ databases">
        <authorList>
            <person name="Mah S.A."/>
            <person name="Swanson W.J."/>
            <person name="Moy G.W."/>
            <person name="Vacquier V.D."/>
        </authorList>
    </citation>
    <scope>NUCLEOTIDE SEQUENCE [LARGE SCALE GENOMIC DNA]</scope>
    <source>
        <strain evidence="2 3">GSMNP</strain>
    </source>
</reference>
<accession>A0A1R1XC75</accession>
<evidence type="ECO:0000313" key="3">
    <source>
        <dbReference type="Proteomes" id="UP000187283"/>
    </source>
</evidence>
<feature type="compositionally biased region" description="Basic and acidic residues" evidence="1">
    <location>
        <begin position="490"/>
        <end position="506"/>
    </location>
</feature>
<comment type="caution">
    <text evidence="2">The sequence shown here is derived from an EMBL/GenBank/DDBJ whole genome shotgun (WGS) entry which is preliminary data.</text>
</comment>
<keyword evidence="3" id="KW-1185">Reference proteome</keyword>
<dbReference type="Proteomes" id="UP000187283">
    <property type="component" value="Unassembled WGS sequence"/>
</dbReference>
<feature type="compositionally biased region" description="Basic and acidic residues" evidence="1">
    <location>
        <begin position="469"/>
        <end position="482"/>
    </location>
</feature>
<name>A0A1R1XC75_9FUNG</name>
<dbReference type="EMBL" id="LSSN01004069">
    <property type="protein sequence ID" value="OMJ12242.1"/>
    <property type="molecule type" value="Genomic_DNA"/>
</dbReference>
<feature type="region of interest" description="Disordered" evidence="1">
    <location>
        <begin position="280"/>
        <end position="304"/>
    </location>
</feature>